<dbReference type="EMBL" id="UYWY01025590">
    <property type="protein sequence ID" value="VDM49815.1"/>
    <property type="molecule type" value="Genomic_DNA"/>
</dbReference>
<reference evidence="3" key="1">
    <citation type="submission" date="2016-06" db="UniProtKB">
        <authorList>
            <consortium name="WormBaseParasite"/>
        </authorList>
    </citation>
    <scope>IDENTIFICATION</scope>
</reference>
<sequence length="459" mass="50576">MILRSATSSAAIVAHIIESCDEAFLIQINRCTSLAEAVAAKVDWNANETRIIRALLRAVSVTQGSLSEFIKLDDEMCCARLVETVSSSGAWALLPRVLSSQIWQSVVEKAATFSIRSCEREKWRMVLECVVTLPNSTAVISSILENNELKNAELFIDLMIACAKNTVDEVCREKIATAALNCLFVSSAVCEELVRGTLEAVRSIGIADNYIAHFANAKLDANDFGQNGLDVALYLAYALPSSCINEFLLTAERLSTQLSYLREYDVEILERNAFLSASVELDLYSLCNSSYAGRELPTKQMRRAIFLLSYIRNKGMFTDDSANTELVYALLFCVAVSCMVGFENAIERRSASAQMLALEEAVKETVMLNENGRRLLLRSAVQFALEHSISLTLLLALRQLGDGLDLSQIGNDLRSRIRDDGLRQRICCAASAVALKEGLSEAADKREYLCMETVGVAYS</sequence>
<evidence type="ECO:0000313" key="2">
    <source>
        <dbReference type="Proteomes" id="UP000050794"/>
    </source>
</evidence>
<keyword evidence="2" id="KW-1185">Reference proteome</keyword>
<accession>A0A183VCM4</accession>
<dbReference type="AlphaFoldDB" id="A0A183VCM4"/>
<proteinExistence type="predicted"/>
<evidence type="ECO:0000313" key="1">
    <source>
        <dbReference type="EMBL" id="VDM49815.1"/>
    </source>
</evidence>
<gene>
    <name evidence="1" type="ORF">TCNE_LOCUS18494</name>
</gene>
<organism evidence="2 3">
    <name type="scientific">Toxocara canis</name>
    <name type="common">Canine roundworm</name>
    <dbReference type="NCBI Taxonomy" id="6265"/>
    <lineage>
        <taxon>Eukaryota</taxon>
        <taxon>Metazoa</taxon>
        <taxon>Ecdysozoa</taxon>
        <taxon>Nematoda</taxon>
        <taxon>Chromadorea</taxon>
        <taxon>Rhabditida</taxon>
        <taxon>Spirurina</taxon>
        <taxon>Ascaridomorpha</taxon>
        <taxon>Ascaridoidea</taxon>
        <taxon>Toxocaridae</taxon>
        <taxon>Toxocara</taxon>
    </lineage>
</organism>
<evidence type="ECO:0000313" key="3">
    <source>
        <dbReference type="WBParaSite" id="TCNE_0001849801-mRNA-1"/>
    </source>
</evidence>
<protein>
    <submittedName>
        <fullName evidence="1 3">Uncharacterized protein</fullName>
    </submittedName>
</protein>
<dbReference type="Proteomes" id="UP000050794">
    <property type="component" value="Unassembled WGS sequence"/>
</dbReference>
<dbReference type="WBParaSite" id="TCNE_0001849801-mRNA-1">
    <property type="protein sequence ID" value="TCNE_0001849801-mRNA-1"/>
    <property type="gene ID" value="TCNE_0001849801"/>
</dbReference>
<reference evidence="1 2" key="2">
    <citation type="submission" date="2018-11" db="EMBL/GenBank/DDBJ databases">
        <authorList>
            <consortium name="Pathogen Informatics"/>
        </authorList>
    </citation>
    <scope>NUCLEOTIDE SEQUENCE [LARGE SCALE GENOMIC DNA]</scope>
</reference>
<name>A0A183VCM4_TOXCA</name>